<dbReference type="GeneTree" id="ENSGT00940000156291"/>
<keyword evidence="5" id="KW-0677">Repeat</keyword>
<feature type="domain" description="C2" evidence="11">
    <location>
        <begin position="288"/>
        <end position="405"/>
    </location>
</feature>
<feature type="compositionally biased region" description="Low complexity" evidence="9">
    <location>
        <begin position="69"/>
        <end position="79"/>
    </location>
</feature>
<evidence type="ECO:0000256" key="2">
    <source>
        <dbReference type="ARBA" id="ARBA00007923"/>
    </source>
</evidence>
<evidence type="ECO:0000256" key="7">
    <source>
        <dbReference type="ARBA" id="ARBA00022989"/>
    </source>
</evidence>
<dbReference type="GO" id="GO:0046928">
    <property type="term" value="P:regulation of neurotransmitter secretion"/>
    <property type="evidence" value="ECO:0007669"/>
    <property type="project" value="TreeGrafter"/>
</dbReference>
<dbReference type="PROSITE" id="PS50004">
    <property type="entry name" value="C2"/>
    <property type="match status" value="1"/>
</dbReference>
<dbReference type="Gene3D" id="2.60.40.150">
    <property type="entry name" value="C2 domain"/>
    <property type="match status" value="1"/>
</dbReference>
<dbReference type="InterPro" id="IPR035892">
    <property type="entry name" value="C2_domain_sf"/>
</dbReference>
<dbReference type="CDD" id="cd08377">
    <property type="entry name" value="C2C_MCTP_PRT"/>
    <property type="match status" value="1"/>
</dbReference>
<dbReference type="GO" id="GO:0005509">
    <property type="term" value="F:calcium ion binding"/>
    <property type="evidence" value="ECO:0007669"/>
    <property type="project" value="TreeGrafter"/>
</dbReference>
<evidence type="ECO:0000256" key="1">
    <source>
        <dbReference type="ARBA" id="ARBA00004141"/>
    </source>
</evidence>
<dbReference type="Ensembl" id="ENSGACT00000019653.2">
    <property type="protein sequence ID" value="ENSGACP00000019615.2"/>
    <property type="gene ID" value="ENSGACG00000014848.2"/>
</dbReference>
<dbReference type="GO" id="GO:0030672">
    <property type="term" value="C:synaptic vesicle membrane"/>
    <property type="evidence" value="ECO:0007669"/>
    <property type="project" value="TreeGrafter"/>
</dbReference>
<evidence type="ECO:0000256" key="6">
    <source>
        <dbReference type="ARBA" id="ARBA00022837"/>
    </source>
</evidence>
<keyword evidence="8 10" id="KW-0472">Membrane</keyword>
<evidence type="ECO:0000256" key="10">
    <source>
        <dbReference type="SAM" id="Phobius"/>
    </source>
</evidence>
<reference evidence="12 13" key="1">
    <citation type="journal article" date="2021" name="G3 (Bethesda)">
        <title>Improved contiguity of the threespine stickleback genome using long-read sequencing.</title>
        <authorList>
            <person name="Nath S."/>
            <person name="Shaw D.E."/>
            <person name="White M.A."/>
        </authorList>
    </citation>
    <scope>NUCLEOTIDE SEQUENCE [LARGE SCALE GENOMIC DNA]</scope>
    <source>
        <strain evidence="12 13">Lake Benthic</strain>
    </source>
</reference>
<dbReference type="InterPro" id="IPR000008">
    <property type="entry name" value="C2_dom"/>
</dbReference>
<dbReference type="SMART" id="SM00239">
    <property type="entry name" value="C2"/>
    <property type="match status" value="1"/>
</dbReference>
<evidence type="ECO:0000313" key="12">
    <source>
        <dbReference type="Ensembl" id="ENSGACP00000019615.2"/>
    </source>
</evidence>
<dbReference type="PANTHER" id="PTHR45911">
    <property type="entry name" value="C2 DOMAIN-CONTAINING PROTEIN"/>
    <property type="match status" value="1"/>
</dbReference>
<reference evidence="12" key="3">
    <citation type="submission" date="2025-09" db="UniProtKB">
        <authorList>
            <consortium name="Ensembl"/>
        </authorList>
    </citation>
    <scope>IDENTIFICATION</scope>
</reference>
<protein>
    <recommendedName>
        <fullName evidence="11">C2 domain-containing protein</fullName>
    </recommendedName>
</protein>
<keyword evidence="3 10" id="KW-0812">Transmembrane</keyword>
<feature type="compositionally biased region" description="Basic and acidic residues" evidence="9">
    <location>
        <begin position="32"/>
        <end position="54"/>
    </location>
</feature>
<dbReference type="SUPFAM" id="SSF49562">
    <property type="entry name" value="C2 domain (Calcium/lipid-binding domain, CaLB)"/>
    <property type="match status" value="2"/>
</dbReference>
<proteinExistence type="inferred from homology"/>
<keyword evidence="13" id="KW-1185">Reference proteome</keyword>
<reference evidence="12" key="2">
    <citation type="submission" date="2025-08" db="UniProtKB">
        <authorList>
            <consortium name="Ensembl"/>
        </authorList>
    </citation>
    <scope>IDENTIFICATION</scope>
</reference>
<feature type="compositionally biased region" description="Low complexity" evidence="9">
    <location>
        <begin position="9"/>
        <end position="20"/>
    </location>
</feature>
<dbReference type="Bgee" id="ENSGACG00000014848">
    <property type="expression patterns" value="Expressed in intestinal epithelial cell and 6 other cell types or tissues"/>
</dbReference>
<comment type="similarity">
    <text evidence="2">Belongs to the MCTP family.</text>
</comment>
<dbReference type="PANTHER" id="PTHR45911:SF2">
    <property type="entry name" value="MULTIPLE C2 AND TRANSMEMBRANE DOMAIN-CONTAINING PROTEIN 2"/>
    <property type="match status" value="1"/>
</dbReference>
<dbReference type="FunFam" id="2.60.40.150:FF:000019">
    <property type="entry name" value="Multiple C2 and transmembrane domain-containing protein 2 isoform 1"/>
    <property type="match status" value="1"/>
</dbReference>
<evidence type="ECO:0000256" key="9">
    <source>
        <dbReference type="SAM" id="MobiDB-lite"/>
    </source>
</evidence>
<evidence type="ECO:0000256" key="5">
    <source>
        <dbReference type="ARBA" id="ARBA00022737"/>
    </source>
</evidence>
<keyword evidence="7 10" id="KW-1133">Transmembrane helix</keyword>
<keyword evidence="6" id="KW-0106">Calcium</keyword>
<name>G3PPT0_GASAC</name>
<organism evidence="12 13">
    <name type="scientific">Gasterosteus aculeatus aculeatus</name>
    <name type="common">three-spined stickleback</name>
    <dbReference type="NCBI Taxonomy" id="481459"/>
    <lineage>
        <taxon>Eukaryota</taxon>
        <taxon>Metazoa</taxon>
        <taxon>Chordata</taxon>
        <taxon>Craniata</taxon>
        <taxon>Vertebrata</taxon>
        <taxon>Euteleostomi</taxon>
        <taxon>Actinopterygii</taxon>
        <taxon>Neopterygii</taxon>
        <taxon>Teleostei</taxon>
        <taxon>Neoteleostei</taxon>
        <taxon>Acanthomorphata</taxon>
        <taxon>Eupercaria</taxon>
        <taxon>Perciformes</taxon>
        <taxon>Cottioidei</taxon>
        <taxon>Gasterosteales</taxon>
        <taxon>Gasterosteidae</taxon>
        <taxon>Gasterosteus</taxon>
    </lineage>
</organism>
<sequence>MDPKKPGKLQQLRQRMLPQLRRGKTSPTKHLVHLEPTMDHRMSSSVPDMRDVRQQHAQVPAGAQVQRYTSPSSSSPSTPLLKPARSPGGGSGSGRVMRDALGGAGRKVRADCTDWASSQESFGSLCLEEKKLETHHRPAGGMEPEELALPEMMTVYSPGPPSEEVSQDSAQYDDHISDHGLKDGDSQNNHCKVSNPQWRERFTFNQFGDRPENLEVELWSKEGRRNEECLETSEVDLSAIPFNQTALFTQTLDQGRGRLVLLITLNPCSGASIADLSAAPLDEPHEQQKQLDNYSLKRSLKNLPDVGFLQIKVIRAADLLAADLNGKSDPFCVLELGNDRLQTHTVYKSLNPEWKTVFTFPVKDIHDVLVVTVFDEDGDKAPDFLGKVAIPLLSIRRGQQIAFPLKKEDLGGLSKGSITLELKVIFNPVRAGIRTFKPMERRFMEDNPKFSKKVLARNVLRVQALYRAIVSTLQYIKSCFQWESVQRSLLAFLVFLVTVWHWEFYMLPLFLVLLISWNYFQIQTGRVSQDLDNVDAGDEDDDDEKESERRGLLEKIHMVQDTIITLQTLLDQMACFGERIKNTFNWSVPFLSSLAFLIFGIATILTYYIPVRYIVLIWGINKFTKKLRNPYSIDNNEVFDFLTRVPSDVQKVHYSEVRGSRKKKLS</sequence>
<feature type="transmembrane region" description="Helical" evidence="10">
    <location>
        <begin position="490"/>
        <end position="517"/>
    </location>
</feature>
<feature type="region of interest" description="Disordered" evidence="9">
    <location>
        <begin position="1"/>
        <end position="99"/>
    </location>
</feature>
<dbReference type="AlphaFoldDB" id="G3PPT0"/>
<comment type="subcellular location">
    <subcellularLocation>
        <location evidence="1">Membrane</location>
        <topology evidence="1">Multi-pass membrane protein</topology>
    </subcellularLocation>
</comment>
<evidence type="ECO:0000256" key="3">
    <source>
        <dbReference type="ARBA" id="ARBA00022692"/>
    </source>
</evidence>
<accession>G3PPT0</accession>
<dbReference type="Pfam" id="PF00168">
    <property type="entry name" value="C2"/>
    <property type="match status" value="2"/>
</dbReference>
<keyword evidence="4" id="KW-0479">Metal-binding</keyword>
<evidence type="ECO:0000259" key="11">
    <source>
        <dbReference type="PROSITE" id="PS50004"/>
    </source>
</evidence>
<evidence type="ECO:0000313" key="13">
    <source>
        <dbReference type="Proteomes" id="UP000007635"/>
    </source>
</evidence>
<feature type="transmembrane region" description="Helical" evidence="10">
    <location>
        <begin position="594"/>
        <end position="620"/>
    </location>
</feature>
<dbReference type="Proteomes" id="UP000007635">
    <property type="component" value="Chromosome II"/>
</dbReference>
<evidence type="ECO:0000256" key="4">
    <source>
        <dbReference type="ARBA" id="ARBA00022723"/>
    </source>
</evidence>
<evidence type="ECO:0000256" key="8">
    <source>
        <dbReference type="ARBA" id="ARBA00023136"/>
    </source>
</evidence>